<dbReference type="GO" id="GO:0016853">
    <property type="term" value="F:isomerase activity"/>
    <property type="evidence" value="ECO:0007669"/>
    <property type="project" value="UniProtKB-KW"/>
</dbReference>
<dbReference type="Gene3D" id="3.10.310.10">
    <property type="entry name" value="Diaminopimelate Epimerase, Chain A, domain 1"/>
    <property type="match status" value="2"/>
</dbReference>
<feature type="active site" evidence="3">
    <location>
        <position position="44"/>
    </location>
</feature>
<proteinExistence type="inferred from homology"/>
<organism evidence="4 5">
    <name type="scientific">Arthrobacter agilis</name>
    <dbReference type="NCBI Taxonomy" id="37921"/>
    <lineage>
        <taxon>Bacteria</taxon>
        <taxon>Bacillati</taxon>
        <taxon>Actinomycetota</taxon>
        <taxon>Actinomycetes</taxon>
        <taxon>Micrococcales</taxon>
        <taxon>Micrococcaceae</taxon>
        <taxon>Arthrobacter</taxon>
    </lineage>
</organism>
<dbReference type="NCBIfam" id="TIGR00654">
    <property type="entry name" value="PhzF_family"/>
    <property type="match status" value="1"/>
</dbReference>
<evidence type="ECO:0000256" key="3">
    <source>
        <dbReference type="PIRSR" id="PIRSR016184-1"/>
    </source>
</evidence>
<dbReference type="SUPFAM" id="SSF54506">
    <property type="entry name" value="Diaminopimelate epimerase-like"/>
    <property type="match status" value="1"/>
</dbReference>
<dbReference type="Proteomes" id="UP000239187">
    <property type="component" value="Chromosome"/>
</dbReference>
<accession>A0A2L0UEM9</accession>
<dbReference type="PANTHER" id="PTHR13774">
    <property type="entry name" value="PHENAZINE BIOSYNTHESIS PROTEIN"/>
    <property type="match status" value="1"/>
</dbReference>
<dbReference type="PANTHER" id="PTHR13774:SF39">
    <property type="entry name" value="BIOSYNTHESIS PROTEIN, PUTATIVE-RELATED"/>
    <property type="match status" value="1"/>
</dbReference>
<reference evidence="4 5" key="1">
    <citation type="submission" date="2017-11" db="EMBL/GenBank/DDBJ databases">
        <title>Draft genome of Arthrobacter agilis strain UMCV2, a plant growth-promoting rhizobacterium and biocontrol capacity of phytopathogenic fungi.</title>
        <authorList>
            <person name="Martinez-Camara R."/>
            <person name="Santoyo G."/>
            <person name="Moreno-Hagelsieb G."/>
            <person name="Valencia-Cantero E."/>
        </authorList>
    </citation>
    <scope>NUCLEOTIDE SEQUENCE [LARGE SCALE GENOMIC DNA]</scope>
    <source>
        <strain evidence="4 5">UMCV2</strain>
    </source>
</reference>
<evidence type="ECO:0000256" key="2">
    <source>
        <dbReference type="ARBA" id="ARBA00023235"/>
    </source>
</evidence>
<keyword evidence="2" id="KW-0413">Isomerase</keyword>
<sequence>MEILRYAAFTDRADGGNPAGVVLDADGLTAGEMQAIAARLGYAESAFISERSGGAATIRYFAPEAEIPFCGHATIATGVAIADREGAGTLLLSTPVGPLGVDSRNVSGRFVASLVTVEPRVEVIAPAVRTDLLRHLRLGEDDLAPDLPVMLSFAGNIHPIVPVRNAAVLRSLDYDYDGLRRLMATQGWNATVAVVHRLGPAVFEARNPFPPGGIREDPATGSAAASLGAYLRARGEVTPPATLTVHQGADVGRPSVITVGIPRTGGVTVSGGAVSIGA</sequence>
<dbReference type="InterPro" id="IPR003719">
    <property type="entry name" value="Phenazine_PhzF-like"/>
</dbReference>
<dbReference type="AlphaFoldDB" id="A0A2L0UEM9"/>
<evidence type="ECO:0000256" key="1">
    <source>
        <dbReference type="ARBA" id="ARBA00008270"/>
    </source>
</evidence>
<dbReference type="PIRSF" id="PIRSF016184">
    <property type="entry name" value="PhzC_PhzF"/>
    <property type="match status" value="1"/>
</dbReference>
<gene>
    <name evidence="4" type="ORF">CVO76_08515</name>
</gene>
<dbReference type="RefSeq" id="WP_208738971.1">
    <property type="nucleotide sequence ID" value="NZ_CP024915.1"/>
</dbReference>
<dbReference type="GO" id="GO:0005737">
    <property type="term" value="C:cytoplasm"/>
    <property type="evidence" value="ECO:0007669"/>
    <property type="project" value="TreeGrafter"/>
</dbReference>
<name>A0A2L0UEM9_9MICC</name>
<protein>
    <submittedName>
        <fullName evidence="4">Phenazine biosynthesis protein PhzF</fullName>
    </submittedName>
</protein>
<comment type="similarity">
    <text evidence="1">Belongs to the PhzF family.</text>
</comment>
<evidence type="ECO:0000313" key="4">
    <source>
        <dbReference type="EMBL" id="AUZ87666.1"/>
    </source>
</evidence>
<evidence type="ECO:0000313" key="5">
    <source>
        <dbReference type="Proteomes" id="UP000239187"/>
    </source>
</evidence>
<dbReference type="EMBL" id="CP024915">
    <property type="protein sequence ID" value="AUZ87666.1"/>
    <property type="molecule type" value="Genomic_DNA"/>
</dbReference>
<dbReference type="Pfam" id="PF02567">
    <property type="entry name" value="PhzC-PhzF"/>
    <property type="match status" value="1"/>
</dbReference>